<evidence type="ECO:0000256" key="7">
    <source>
        <dbReference type="ARBA" id="ARBA00022777"/>
    </source>
</evidence>
<dbReference type="SUPFAM" id="SSF55874">
    <property type="entry name" value="ATPase domain of HSP90 chaperone/DNA topoisomerase II/histidine kinase"/>
    <property type="match status" value="1"/>
</dbReference>
<dbReference type="InterPro" id="IPR003660">
    <property type="entry name" value="HAMP_dom"/>
</dbReference>
<keyword evidence="6 12" id="KW-0812">Transmembrane</keyword>
<evidence type="ECO:0000256" key="8">
    <source>
        <dbReference type="ARBA" id="ARBA00022989"/>
    </source>
</evidence>
<evidence type="ECO:0000256" key="2">
    <source>
        <dbReference type="ARBA" id="ARBA00004236"/>
    </source>
</evidence>
<accession>A0A1I0V5B9</accession>
<dbReference type="SUPFAM" id="SSF158472">
    <property type="entry name" value="HAMP domain-like"/>
    <property type="match status" value="1"/>
</dbReference>
<evidence type="ECO:0000256" key="4">
    <source>
        <dbReference type="ARBA" id="ARBA00022553"/>
    </source>
</evidence>
<dbReference type="EC" id="2.7.13.3" evidence="3"/>
<evidence type="ECO:0000256" key="1">
    <source>
        <dbReference type="ARBA" id="ARBA00000085"/>
    </source>
</evidence>
<dbReference type="Pfam" id="PF00672">
    <property type="entry name" value="HAMP"/>
    <property type="match status" value="1"/>
</dbReference>
<dbReference type="SMART" id="SM00304">
    <property type="entry name" value="HAMP"/>
    <property type="match status" value="1"/>
</dbReference>
<dbReference type="EMBL" id="FOKA01000001">
    <property type="protein sequence ID" value="SFA71247.1"/>
    <property type="molecule type" value="Genomic_DNA"/>
</dbReference>
<sequence>MSAAARHQPDRRGPAWRSLRVRLTVLTAAVMCLALVAGAWTLGTVLQRGRLAALDGIVAARVDTVAALVAEDRLPDPLPVEEPGEVVQVLDAQGRVVASSSTASRTLPVLPADLLSAAPGAAAPDPAVMTTSASAYADTARAAMRLVEGPSGPVTVVATMPLTEVRGLLRALQVSFFGVVPTLTLLVAIAVWLVLGRALGPVDQLRRAAAQVASTGGRGVLPVGRDDDEIAALARTLNDMLDRLDAAAGRQRSFVADAAHELRSPLSSLRATIEVAADSRSGYTAEELAEDLAPEVLRMGALVDDLLLLARLGSAPRGERPVDLAAVAAEGVAAAVAGGAATDGPAPGSAEVPVHLEGAGATRGDASALARVVRNLVENARRHATSRVEVHVAPGLVVVDDDGGGIDPADRERVFERFVRLDAARERGTGGSGLGLAIAREIAREHGGDVVLGDSPLGGLRAQLRLRAGDDPAAVVPPPADAVADGPGKGGGPGLSLGPEHDHDHDHDHAGGTMGDELHKGDEVTWKSHGQTVHGEVEKKITSDTEAAGRTVRASKDDPQYLVKSDKTGKEAVHKPSALTEE</sequence>
<evidence type="ECO:0000256" key="5">
    <source>
        <dbReference type="ARBA" id="ARBA00022679"/>
    </source>
</evidence>
<dbReference type="Gene3D" id="6.10.340.10">
    <property type="match status" value="1"/>
</dbReference>
<evidence type="ECO:0000256" key="3">
    <source>
        <dbReference type="ARBA" id="ARBA00012438"/>
    </source>
</evidence>
<dbReference type="GO" id="GO:0000155">
    <property type="term" value="F:phosphorelay sensor kinase activity"/>
    <property type="evidence" value="ECO:0007669"/>
    <property type="project" value="InterPro"/>
</dbReference>
<keyword evidence="9" id="KW-0902">Two-component regulatory system</keyword>
<dbReference type="Pfam" id="PF00512">
    <property type="entry name" value="HisKA"/>
    <property type="match status" value="1"/>
</dbReference>
<dbReference type="InterPro" id="IPR005467">
    <property type="entry name" value="His_kinase_dom"/>
</dbReference>
<keyword evidence="7 15" id="KW-0418">Kinase</keyword>
<dbReference type="InterPro" id="IPR021331">
    <property type="entry name" value="Hva1_TUDOR"/>
</dbReference>
<feature type="compositionally biased region" description="Basic and acidic residues" evidence="11">
    <location>
        <begin position="554"/>
        <end position="574"/>
    </location>
</feature>
<dbReference type="Pfam" id="PF02518">
    <property type="entry name" value="HATPase_c"/>
    <property type="match status" value="1"/>
</dbReference>
<proteinExistence type="predicted"/>
<keyword evidence="10 12" id="KW-0472">Membrane</keyword>
<dbReference type="Proteomes" id="UP000199012">
    <property type="component" value="Unassembled WGS sequence"/>
</dbReference>
<evidence type="ECO:0000256" key="11">
    <source>
        <dbReference type="SAM" id="MobiDB-lite"/>
    </source>
</evidence>
<dbReference type="AlphaFoldDB" id="A0A1I0V5B9"/>
<dbReference type="PROSITE" id="PS50109">
    <property type="entry name" value="HIS_KIN"/>
    <property type="match status" value="1"/>
</dbReference>
<feature type="region of interest" description="Disordered" evidence="11">
    <location>
        <begin position="471"/>
        <end position="582"/>
    </location>
</feature>
<dbReference type="InterPro" id="IPR003594">
    <property type="entry name" value="HATPase_dom"/>
</dbReference>
<evidence type="ECO:0000256" key="10">
    <source>
        <dbReference type="ARBA" id="ARBA00023136"/>
    </source>
</evidence>
<dbReference type="OrthoDB" id="9786919at2"/>
<keyword evidence="16" id="KW-1185">Reference proteome</keyword>
<gene>
    <name evidence="15" type="ORF">SAMN05421867_101158</name>
</gene>
<keyword evidence="4" id="KW-0597">Phosphoprotein</keyword>
<dbReference type="Gene3D" id="3.30.565.10">
    <property type="entry name" value="Histidine kinase-like ATPase, C-terminal domain"/>
    <property type="match status" value="1"/>
</dbReference>
<name>A0A1I0V5B9_9CELL</name>
<dbReference type="GO" id="GO:0005886">
    <property type="term" value="C:plasma membrane"/>
    <property type="evidence" value="ECO:0007669"/>
    <property type="project" value="UniProtKB-SubCell"/>
</dbReference>
<dbReference type="SMART" id="SM00387">
    <property type="entry name" value="HATPase_c"/>
    <property type="match status" value="1"/>
</dbReference>
<reference evidence="15 16" key="1">
    <citation type="submission" date="2016-10" db="EMBL/GenBank/DDBJ databases">
        <authorList>
            <person name="de Groot N.N."/>
        </authorList>
    </citation>
    <scope>NUCLEOTIDE SEQUENCE [LARGE SCALE GENOMIC DNA]</scope>
    <source>
        <strain evidence="15 16">CGMCC 4.6945</strain>
    </source>
</reference>
<dbReference type="InterPro" id="IPR004358">
    <property type="entry name" value="Sig_transdc_His_kin-like_C"/>
</dbReference>
<feature type="transmembrane region" description="Helical" evidence="12">
    <location>
        <begin position="174"/>
        <end position="195"/>
    </location>
</feature>
<dbReference type="PRINTS" id="PR00344">
    <property type="entry name" value="BCTRLSENSOR"/>
</dbReference>
<evidence type="ECO:0000259" key="13">
    <source>
        <dbReference type="PROSITE" id="PS50109"/>
    </source>
</evidence>
<dbReference type="InterPro" id="IPR036097">
    <property type="entry name" value="HisK_dim/P_sf"/>
</dbReference>
<dbReference type="PROSITE" id="PS50885">
    <property type="entry name" value="HAMP"/>
    <property type="match status" value="1"/>
</dbReference>
<comment type="subcellular location">
    <subcellularLocation>
        <location evidence="2">Cell membrane</location>
    </subcellularLocation>
</comment>
<protein>
    <recommendedName>
        <fullName evidence="3">histidine kinase</fullName>
        <ecNumber evidence="3">2.7.13.3</ecNumber>
    </recommendedName>
</protein>
<keyword evidence="5" id="KW-0808">Transferase</keyword>
<dbReference type="InterPro" id="IPR003661">
    <property type="entry name" value="HisK_dim/P_dom"/>
</dbReference>
<dbReference type="PANTHER" id="PTHR45436">
    <property type="entry name" value="SENSOR HISTIDINE KINASE YKOH"/>
    <property type="match status" value="1"/>
</dbReference>
<dbReference type="Pfam" id="PF11160">
    <property type="entry name" value="Hva1_TUDOR"/>
    <property type="match status" value="1"/>
</dbReference>
<evidence type="ECO:0000256" key="6">
    <source>
        <dbReference type="ARBA" id="ARBA00022692"/>
    </source>
</evidence>
<dbReference type="CDD" id="cd06225">
    <property type="entry name" value="HAMP"/>
    <property type="match status" value="1"/>
</dbReference>
<dbReference type="InterPro" id="IPR036890">
    <property type="entry name" value="HATPase_C_sf"/>
</dbReference>
<dbReference type="PANTHER" id="PTHR45436:SF5">
    <property type="entry name" value="SENSOR HISTIDINE KINASE TRCS"/>
    <property type="match status" value="1"/>
</dbReference>
<dbReference type="Gene3D" id="2.30.30.1060">
    <property type="match status" value="1"/>
</dbReference>
<evidence type="ECO:0000256" key="12">
    <source>
        <dbReference type="SAM" id="Phobius"/>
    </source>
</evidence>
<feature type="domain" description="Histidine kinase" evidence="13">
    <location>
        <begin position="257"/>
        <end position="470"/>
    </location>
</feature>
<comment type="catalytic activity">
    <reaction evidence="1">
        <text>ATP + protein L-histidine = ADP + protein N-phospho-L-histidine.</text>
        <dbReference type="EC" id="2.7.13.3"/>
    </reaction>
</comment>
<feature type="transmembrane region" description="Helical" evidence="12">
    <location>
        <begin position="21"/>
        <end position="42"/>
    </location>
</feature>
<organism evidence="15 16">
    <name type="scientific">Cellulomonas marina</name>
    <dbReference type="NCBI Taxonomy" id="988821"/>
    <lineage>
        <taxon>Bacteria</taxon>
        <taxon>Bacillati</taxon>
        <taxon>Actinomycetota</taxon>
        <taxon>Actinomycetes</taxon>
        <taxon>Micrococcales</taxon>
        <taxon>Cellulomonadaceae</taxon>
        <taxon>Cellulomonas</taxon>
    </lineage>
</organism>
<dbReference type="CDD" id="cd00082">
    <property type="entry name" value="HisKA"/>
    <property type="match status" value="1"/>
</dbReference>
<evidence type="ECO:0000313" key="16">
    <source>
        <dbReference type="Proteomes" id="UP000199012"/>
    </source>
</evidence>
<dbReference type="InterPro" id="IPR050428">
    <property type="entry name" value="TCS_sensor_his_kinase"/>
</dbReference>
<feature type="compositionally biased region" description="Basic and acidic residues" evidence="11">
    <location>
        <begin position="499"/>
        <end position="526"/>
    </location>
</feature>
<keyword evidence="8 12" id="KW-1133">Transmembrane helix</keyword>
<evidence type="ECO:0000313" key="15">
    <source>
        <dbReference type="EMBL" id="SFA71247.1"/>
    </source>
</evidence>
<dbReference type="SUPFAM" id="SSF47384">
    <property type="entry name" value="Homodimeric domain of signal transducing histidine kinase"/>
    <property type="match status" value="1"/>
</dbReference>
<feature type="domain" description="HAMP" evidence="14">
    <location>
        <begin position="196"/>
        <end position="249"/>
    </location>
</feature>
<dbReference type="SMART" id="SM00388">
    <property type="entry name" value="HisKA"/>
    <property type="match status" value="1"/>
</dbReference>
<evidence type="ECO:0000259" key="14">
    <source>
        <dbReference type="PROSITE" id="PS50885"/>
    </source>
</evidence>
<dbReference type="Gene3D" id="1.10.287.130">
    <property type="match status" value="1"/>
</dbReference>
<dbReference type="STRING" id="988821.SAMN05421867_101158"/>
<evidence type="ECO:0000256" key="9">
    <source>
        <dbReference type="ARBA" id="ARBA00023012"/>
    </source>
</evidence>
<dbReference type="RefSeq" id="WP_090029866.1">
    <property type="nucleotide sequence ID" value="NZ_BONM01000005.1"/>
</dbReference>